<organism evidence="2 3">
    <name type="scientific">Phytophthora palmivora</name>
    <dbReference type="NCBI Taxonomy" id="4796"/>
    <lineage>
        <taxon>Eukaryota</taxon>
        <taxon>Sar</taxon>
        <taxon>Stramenopiles</taxon>
        <taxon>Oomycota</taxon>
        <taxon>Peronosporomycetes</taxon>
        <taxon>Peronosporales</taxon>
        <taxon>Peronosporaceae</taxon>
        <taxon>Phytophthora</taxon>
    </lineage>
</organism>
<evidence type="ECO:0000313" key="2">
    <source>
        <dbReference type="EMBL" id="POM69863.1"/>
    </source>
</evidence>
<feature type="region of interest" description="Disordered" evidence="1">
    <location>
        <begin position="49"/>
        <end position="114"/>
    </location>
</feature>
<evidence type="ECO:0008006" key="4">
    <source>
        <dbReference type="Google" id="ProtNLM"/>
    </source>
</evidence>
<reference evidence="2 3" key="1">
    <citation type="journal article" date="2017" name="Genome Biol. Evol.">
        <title>Phytophthora megakarya and P. palmivora, closely related causal agents of cacao black pod rot, underwent increases in genome sizes and gene numbers by different mechanisms.</title>
        <authorList>
            <person name="Ali S.S."/>
            <person name="Shao J."/>
            <person name="Lary D.J."/>
            <person name="Kronmiller B."/>
            <person name="Shen D."/>
            <person name="Strem M.D."/>
            <person name="Amoako-Attah I."/>
            <person name="Akrofi A.Y."/>
            <person name="Begoude B.A."/>
            <person name="Ten Hoopen G.M."/>
            <person name="Coulibaly K."/>
            <person name="Kebe B.I."/>
            <person name="Melnick R.L."/>
            <person name="Guiltinan M.J."/>
            <person name="Tyler B.M."/>
            <person name="Meinhardt L.W."/>
            <person name="Bailey B.A."/>
        </authorList>
    </citation>
    <scope>NUCLEOTIDE SEQUENCE [LARGE SCALE GENOMIC DNA]</scope>
    <source>
        <strain evidence="3">sbr112.9</strain>
    </source>
</reference>
<dbReference type="Proteomes" id="UP000237271">
    <property type="component" value="Unassembled WGS sequence"/>
</dbReference>
<evidence type="ECO:0000256" key="1">
    <source>
        <dbReference type="SAM" id="MobiDB-lite"/>
    </source>
</evidence>
<accession>A0A2P4XWC6</accession>
<name>A0A2P4XWC6_9STRA</name>
<dbReference type="AlphaFoldDB" id="A0A2P4XWC6"/>
<comment type="caution">
    <text evidence="2">The sequence shown here is derived from an EMBL/GenBank/DDBJ whole genome shotgun (WGS) entry which is preliminary data.</text>
</comment>
<protein>
    <recommendedName>
        <fullName evidence="4">ATP-binding cassette (ABC) Superfamily</fullName>
    </recommendedName>
</protein>
<evidence type="ECO:0000313" key="3">
    <source>
        <dbReference type="Proteomes" id="UP000237271"/>
    </source>
</evidence>
<keyword evidence="3" id="KW-1185">Reference proteome</keyword>
<sequence>MEFSPCGVQELKDLRKDRLLSYVLVQRNLRIEFAHLIGKRQLHPVMEGLRQQSKSRAQDEPGYGSVNPGTVHRKAANKPRTTDAPTIVSDLRSQQLSGRQPGAGLPAPTSSGTRDKFADALERQAPDGSGALRFDQGGLDEPSHVFKYEALSQPLPSGPSTSGGDSLESLSIDEVCRLRDRVYVIDVVLGSGGQAVAKPGKPGALEGLRQDMNALGCAFRELHGRVDHRVRLPP</sequence>
<gene>
    <name evidence="2" type="ORF">PHPALM_13797</name>
</gene>
<dbReference type="EMBL" id="NCKW01007814">
    <property type="protein sequence ID" value="POM69863.1"/>
    <property type="molecule type" value="Genomic_DNA"/>
</dbReference>
<proteinExistence type="predicted"/>